<dbReference type="Proteomes" id="UP000469215">
    <property type="component" value="Unassembled WGS sequence"/>
</dbReference>
<dbReference type="AlphaFoldDB" id="A0A6N9H5Z8"/>
<reference evidence="2 3" key="1">
    <citation type="submission" date="2020-01" db="EMBL/GenBank/DDBJ databases">
        <authorList>
            <person name="Deng T."/>
        </authorList>
    </citation>
    <scope>NUCLEOTIDE SEQUENCE [LARGE SCALE GENOMIC DNA]</scope>
    <source>
        <strain evidence="2 3">5221</strain>
    </source>
</reference>
<name>A0A6N9H5Z8_9MICO</name>
<evidence type="ECO:0000313" key="3">
    <source>
        <dbReference type="Proteomes" id="UP000469215"/>
    </source>
</evidence>
<proteinExistence type="predicted"/>
<dbReference type="RefSeq" id="WP_160952484.1">
    <property type="nucleotide sequence ID" value="NZ_WWEQ01000009.1"/>
</dbReference>
<sequence length="109" mass="12026">MRPGRPRPPALLLASRAQLSPQAPPYDDEPKLTRSPARASAGQRVCRRRPGAPPLSRRLRVANYRDVFRPMRASLPGWIVSLGAPCAVFRRRSSAGDEPTVSSIERDAK</sequence>
<organism evidence="2 3">
    <name type="scientific">Brevibacterium rongguiense</name>
    <dbReference type="NCBI Taxonomy" id="2695267"/>
    <lineage>
        <taxon>Bacteria</taxon>
        <taxon>Bacillati</taxon>
        <taxon>Actinomycetota</taxon>
        <taxon>Actinomycetes</taxon>
        <taxon>Micrococcales</taxon>
        <taxon>Brevibacteriaceae</taxon>
        <taxon>Brevibacterium</taxon>
    </lineage>
</organism>
<comment type="caution">
    <text evidence="2">The sequence shown here is derived from an EMBL/GenBank/DDBJ whole genome shotgun (WGS) entry which is preliminary data.</text>
</comment>
<protein>
    <submittedName>
        <fullName evidence="2">Uncharacterized protein</fullName>
    </submittedName>
</protein>
<dbReference type="EMBL" id="WWEQ01000009">
    <property type="protein sequence ID" value="MYM19044.1"/>
    <property type="molecule type" value="Genomic_DNA"/>
</dbReference>
<feature type="region of interest" description="Disordered" evidence="1">
    <location>
        <begin position="15"/>
        <end position="54"/>
    </location>
</feature>
<evidence type="ECO:0000313" key="2">
    <source>
        <dbReference type="EMBL" id="MYM19044.1"/>
    </source>
</evidence>
<keyword evidence="3" id="KW-1185">Reference proteome</keyword>
<accession>A0A6N9H5Z8</accession>
<evidence type="ECO:0000256" key="1">
    <source>
        <dbReference type="SAM" id="MobiDB-lite"/>
    </source>
</evidence>
<gene>
    <name evidence="2" type="ORF">GSY69_03400</name>
</gene>